<organism evidence="1 2">
    <name type="scientific">Meloidogyne enterolobii</name>
    <name type="common">Root-knot nematode worm</name>
    <name type="synonym">Meloidogyne mayaguensis</name>
    <dbReference type="NCBI Taxonomy" id="390850"/>
    <lineage>
        <taxon>Eukaryota</taxon>
        <taxon>Metazoa</taxon>
        <taxon>Ecdysozoa</taxon>
        <taxon>Nematoda</taxon>
        <taxon>Chromadorea</taxon>
        <taxon>Rhabditida</taxon>
        <taxon>Tylenchina</taxon>
        <taxon>Tylenchomorpha</taxon>
        <taxon>Tylenchoidea</taxon>
        <taxon>Meloidogynidae</taxon>
        <taxon>Meloidogyninae</taxon>
        <taxon>Meloidogyne</taxon>
    </lineage>
</organism>
<evidence type="ECO:0000313" key="2">
    <source>
        <dbReference type="Proteomes" id="UP001497535"/>
    </source>
</evidence>
<proteinExistence type="predicted"/>
<dbReference type="Proteomes" id="UP001497535">
    <property type="component" value="Unassembled WGS sequence"/>
</dbReference>
<comment type="caution">
    <text evidence="1">The sequence shown here is derived from an EMBL/GenBank/DDBJ whole genome shotgun (WGS) entry which is preliminary data.</text>
</comment>
<sequence>MGECEEILPPKCGKEDFEVTTTTQINSTKEEGEENKNNNENNNTVINKRRRRKQSGFPVLIRPLNGDGPAPPLVMFTKSSSKRRRPTQIDKRNFIVKDELIKNEKEKIVKSFETTVKTTLLENKKRNSLETTIETTTTTVTKPLTTSLSTSFNELIKDR</sequence>
<gene>
    <name evidence="1" type="ORF">MENTE1834_LOCUS33187</name>
</gene>
<name>A0ACB1A2Q6_MELEN</name>
<dbReference type="EMBL" id="CAVMJV010000058">
    <property type="protein sequence ID" value="CAK5085725.1"/>
    <property type="molecule type" value="Genomic_DNA"/>
</dbReference>
<evidence type="ECO:0000313" key="1">
    <source>
        <dbReference type="EMBL" id="CAK5085725.1"/>
    </source>
</evidence>
<reference evidence="1" key="1">
    <citation type="submission" date="2023-11" db="EMBL/GenBank/DDBJ databases">
        <authorList>
            <person name="Poullet M."/>
        </authorList>
    </citation>
    <scope>NUCLEOTIDE SEQUENCE</scope>
    <source>
        <strain evidence="1">E1834</strain>
    </source>
</reference>
<accession>A0ACB1A2Q6</accession>
<keyword evidence="2" id="KW-1185">Reference proteome</keyword>
<protein>
    <submittedName>
        <fullName evidence="1">Uncharacterized protein</fullName>
    </submittedName>
</protein>